<keyword evidence="3" id="KW-1185">Reference proteome</keyword>
<feature type="transmembrane region" description="Helical" evidence="1">
    <location>
        <begin position="99"/>
        <end position="119"/>
    </location>
</feature>
<feature type="transmembrane region" description="Helical" evidence="1">
    <location>
        <begin position="70"/>
        <end position="92"/>
    </location>
</feature>
<proteinExistence type="predicted"/>
<feature type="transmembrane region" description="Helical" evidence="1">
    <location>
        <begin position="239"/>
        <end position="256"/>
    </location>
</feature>
<accession>A0ABS8GGA4</accession>
<dbReference type="EMBL" id="JAJEWP010000008">
    <property type="protein sequence ID" value="MCC2618211.1"/>
    <property type="molecule type" value="Genomic_DNA"/>
</dbReference>
<protein>
    <recommendedName>
        <fullName evidence="4">DUF2157 domain-containing protein</fullName>
    </recommendedName>
</protein>
<evidence type="ECO:0000313" key="3">
    <source>
        <dbReference type="Proteomes" id="UP001520878"/>
    </source>
</evidence>
<feature type="transmembrane region" description="Helical" evidence="1">
    <location>
        <begin position="177"/>
        <end position="198"/>
    </location>
</feature>
<keyword evidence="1" id="KW-0812">Transmembrane</keyword>
<sequence>MYTDDDLNAAVEHQVLDTAQVNAFRHFVAQSRQTSLADEESFRLLSGFNDVFVVIAGALLLVSLGGLGGIVHPMLGASAVAIAAWLLAEFFVKRRRMALPGIGLLLTFVGAVFAVPVTYQHHPQELHFIIAGVLALGAAWLHWRRFRVPITVAAGCAAGIGATMGVIASVYPMASSLLLQLLFAFGVLTFGLAMYWDMSDPERQTRRSDVAFWLHLLAAPMLVHPVFSGLGIIDGITGLSTSLIVIGLYLFLVLISMAVDRRAIMVSALVYVVYALSNLMETSALANYSFAITGVIVGGSLLLLSAYWHNSRAWVLRWLPGNMTERLPVSQA</sequence>
<feature type="transmembrane region" description="Helical" evidence="1">
    <location>
        <begin position="263"/>
        <end position="280"/>
    </location>
</feature>
<feature type="transmembrane region" description="Helical" evidence="1">
    <location>
        <begin position="286"/>
        <end position="308"/>
    </location>
</feature>
<feature type="transmembrane region" description="Helical" evidence="1">
    <location>
        <begin position="150"/>
        <end position="171"/>
    </location>
</feature>
<dbReference type="RefSeq" id="WP_229162907.1">
    <property type="nucleotide sequence ID" value="NZ_JAJEWP010000008.1"/>
</dbReference>
<feature type="transmembrane region" description="Helical" evidence="1">
    <location>
        <begin position="42"/>
        <end position="64"/>
    </location>
</feature>
<keyword evidence="1" id="KW-1133">Transmembrane helix</keyword>
<dbReference type="Proteomes" id="UP001520878">
    <property type="component" value="Unassembled WGS sequence"/>
</dbReference>
<gene>
    <name evidence="2" type="ORF">LJ739_18285</name>
</gene>
<name>A0ABS8GGA4_9ALTE</name>
<comment type="caution">
    <text evidence="2">The sequence shown here is derived from an EMBL/GenBank/DDBJ whole genome shotgun (WGS) entry which is preliminary data.</text>
</comment>
<evidence type="ECO:0000256" key="1">
    <source>
        <dbReference type="SAM" id="Phobius"/>
    </source>
</evidence>
<keyword evidence="1" id="KW-0472">Membrane</keyword>
<feature type="transmembrane region" description="Helical" evidence="1">
    <location>
        <begin position="210"/>
        <end position="233"/>
    </location>
</feature>
<evidence type="ECO:0008006" key="4">
    <source>
        <dbReference type="Google" id="ProtNLM"/>
    </source>
</evidence>
<feature type="transmembrane region" description="Helical" evidence="1">
    <location>
        <begin position="125"/>
        <end position="143"/>
    </location>
</feature>
<reference evidence="2 3" key="1">
    <citation type="submission" date="2021-10" db="EMBL/GenBank/DDBJ databases">
        <title>Draft genome of Aestuariibacter halophilus JC2043.</title>
        <authorList>
            <person name="Emsley S.A."/>
            <person name="Pfannmuller K.M."/>
            <person name="Ushijima B."/>
            <person name="Saw J.H."/>
            <person name="Videau P."/>
        </authorList>
    </citation>
    <scope>NUCLEOTIDE SEQUENCE [LARGE SCALE GENOMIC DNA]</scope>
    <source>
        <strain evidence="2 3">JC2043</strain>
    </source>
</reference>
<evidence type="ECO:0000313" key="2">
    <source>
        <dbReference type="EMBL" id="MCC2618211.1"/>
    </source>
</evidence>
<organism evidence="2 3">
    <name type="scientific">Fluctibacter halophilus</name>
    <dbReference type="NCBI Taxonomy" id="226011"/>
    <lineage>
        <taxon>Bacteria</taxon>
        <taxon>Pseudomonadati</taxon>
        <taxon>Pseudomonadota</taxon>
        <taxon>Gammaproteobacteria</taxon>
        <taxon>Alteromonadales</taxon>
        <taxon>Alteromonadaceae</taxon>
        <taxon>Fluctibacter</taxon>
    </lineage>
</organism>